<feature type="signal peptide" evidence="1">
    <location>
        <begin position="1"/>
        <end position="20"/>
    </location>
</feature>
<dbReference type="SUPFAM" id="SSF51338">
    <property type="entry name" value="Composite domain of metallo-dependent hydrolases"/>
    <property type="match status" value="1"/>
</dbReference>
<sequence>MSKFKLSLIASALITLVACADSTNNSSLVADVNQGNNCKFESSPSNIQFDSVIVNGRVMDPGCGFDDIRNIGIKDGKIVAITKDSIIADKIIDASGKVVAPGFIDFHIHTNTEFGFNLLMRDGVTTALELEGGTYPLKGWLADKSEKTPVNYGASVAHSGIRAAVLDGYVHPDGNLIEATLGGDLAKNFQWSVKVSNTEERQQIVELIDNQLQQGAIGLGITVGYYSNGASSPEIYDVIKATGKYELPSFVHARFSGQKPPTSGYMSLAEVISAGAISNSPMVLQHFHNQTLSETRDAIQMFEDANANGIKVIGEVYPYNFGNTFMFADFLQPENYGPGFGRSYEDIIHPDGSRMTKESFDALLKKAPQTPVIFYGAQEADMNYAVSHPSVIIGSDAGPLFDMTTGKFAAADADPKNVKGHPRSAGSHAKVLRMAREQKLMPLMLAISKMSYMQAQFLATSGISSMHNKGKVQLGTDADLIVFDANTVTDNADENYAAFATTGITDMLVNGVQTVKNEQVISGVNPGQPVFSDLKK</sequence>
<dbReference type="PANTHER" id="PTHR11647">
    <property type="entry name" value="HYDRANTOINASE/DIHYDROPYRIMIDINASE FAMILY MEMBER"/>
    <property type="match status" value="1"/>
</dbReference>
<accession>A0ABY9TYR9</accession>
<dbReference type="NCBIfam" id="NF006560">
    <property type="entry name" value="PRK09061.1"/>
    <property type="match status" value="1"/>
</dbReference>
<dbReference type="Gene3D" id="3.20.20.140">
    <property type="entry name" value="Metal-dependent hydrolases"/>
    <property type="match status" value="1"/>
</dbReference>
<protein>
    <submittedName>
        <fullName evidence="2">Amidohydrolase family protein</fullName>
    </submittedName>
</protein>
<evidence type="ECO:0000313" key="3">
    <source>
        <dbReference type="Proteomes" id="UP001258994"/>
    </source>
</evidence>
<keyword evidence="3" id="KW-1185">Reference proteome</keyword>
<dbReference type="Gene3D" id="2.30.40.10">
    <property type="entry name" value="Urease, subunit C, domain 1"/>
    <property type="match status" value="1"/>
</dbReference>
<organism evidence="2 3">
    <name type="scientific">Thalassotalea psychrophila</name>
    <dbReference type="NCBI Taxonomy" id="3065647"/>
    <lineage>
        <taxon>Bacteria</taxon>
        <taxon>Pseudomonadati</taxon>
        <taxon>Pseudomonadota</taxon>
        <taxon>Gammaproteobacteria</taxon>
        <taxon>Alteromonadales</taxon>
        <taxon>Colwelliaceae</taxon>
        <taxon>Thalassotalea</taxon>
    </lineage>
</organism>
<dbReference type="EMBL" id="CP134145">
    <property type="protein sequence ID" value="WNC73973.1"/>
    <property type="molecule type" value="Genomic_DNA"/>
</dbReference>
<evidence type="ECO:0000313" key="2">
    <source>
        <dbReference type="EMBL" id="WNC73973.1"/>
    </source>
</evidence>
<evidence type="ECO:0000256" key="1">
    <source>
        <dbReference type="SAM" id="SignalP"/>
    </source>
</evidence>
<dbReference type="InterPro" id="IPR050378">
    <property type="entry name" value="Metallo-dep_Hydrolases_sf"/>
</dbReference>
<dbReference type="RefSeq" id="WP_348393083.1">
    <property type="nucleotide sequence ID" value="NZ_CP134145.1"/>
</dbReference>
<gene>
    <name evidence="2" type="ORF">RGQ13_08270</name>
</gene>
<dbReference type="Proteomes" id="UP001258994">
    <property type="component" value="Chromosome"/>
</dbReference>
<feature type="chain" id="PRO_5046684279" evidence="1">
    <location>
        <begin position="21"/>
        <end position="536"/>
    </location>
</feature>
<dbReference type="PANTHER" id="PTHR11647:SF1">
    <property type="entry name" value="COLLAPSIN RESPONSE MEDIATOR PROTEIN"/>
    <property type="match status" value="1"/>
</dbReference>
<reference evidence="3" key="1">
    <citation type="submission" date="2023-09" db="EMBL/GenBank/DDBJ databases">
        <authorList>
            <person name="Zhang C."/>
        </authorList>
    </citation>
    <scope>NUCLEOTIDE SEQUENCE [LARGE SCALE GENOMIC DNA]</scope>
    <source>
        <strain evidence="3">SQ149</strain>
    </source>
</reference>
<proteinExistence type="predicted"/>
<dbReference type="InterPro" id="IPR011059">
    <property type="entry name" value="Metal-dep_hydrolase_composite"/>
</dbReference>
<dbReference type="SUPFAM" id="SSF51556">
    <property type="entry name" value="Metallo-dependent hydrolases"/>
    <property type="match status" value="1"/>
</dbReference>
<dbReference type="InterPro" id="IPR023100">
    <property type="entry name" value="D-aminoacylase_insert_dom_sf"/>
</dbReference>
<dbReference type="InterPro" id="IPR032466">
    <property type="entry name" value="Metal_Hydrolase"/>
</dbReference>
<keyword evidence="1" id="KW-0732">Signal</keyword>
<name>A0ABY9TYR9_9GAMM</name>
<dbReference type="PROSITE" id="PS51257">
    <property type="entry name" value="PROKAR_LIPOPROTEIN"/>
    <property type="match status" value="1"/>
</dbReference>
<dbReference type="Gene3D" id="3.30.1490.130">
    <property type="entry name" value="D-aminoacylase. Domain 3"/>
    <property type="match status" value="1"/>
</dbReference>